<keyword evidence="2" id="KW-1185">Reference proteome</keyword>
<evidence type="ECO:0000313" key="2">
    <source>
        <dbReference type="Proteomes" id="UP000326198"/>
    </source>
</evidence>
<dbReference type="OrthoDB" id="1696280at2759"/>
<dbReference type="InterPro" id="IPR029045">
    <property type="entry name" value="ClpP/crotonase-like_dom_sf"/>
</dbReference>
<dbReference type="GO" id="GO:0004165">
    <property type="term" value="F:delta(3)-delta(2)-enoyl-CoA isomerase activity"/>
    <property type="evidence" value="ECO:0007669"/>
    <property type="project" value="TreeGrafter"/>
</dbReference>
<gene>
    <name evidence="1" type="ORF">BDV26DRAFT_288451</name>
</gene>
<dbReference type="InterPro" id="IPR001753">
    <property type="entry name" value="Enoyl-CoA_hydra/iso"/>
</dbReference>
<evidence type="ECO:0000313" key="1">
    <source>
        <dbReference type="EMBL" id="KAE8382412.1"/>
    </source>
</evidence>
<dbReference type="AlphaFoldDB" id="A0A5N7BKU3"/>
<dbReference type="CDD" id="cd06558">
    <property type="entry name" value="crotonase-like"/>
    <property type="match status" value="1"/>
</dbReference>
<proteinExistence type="predicted"/>
<sequence>MEEFQAVGSFESLSLERRGCVFMITMKLSAENRLTAKFCQELIRAFNTARQTLGTNSEGAVITRGNNAKFFCTGLDLDEAEQNPNATTEGFYPLLHTILDFPFPTIALLTGHTFGGGCPVAFAHDYRVMNSERGFIAMPPVDLGMYFSGVGVLPRLKLHPQIARKVLLEGHRFTGKEALRDGLVDFIAQPDDMLAVASELAAKWAPKAKAGVYALLRLELNGEMARAVQQISHVYGRSTFLPGKTKL</sequence>
<reference evidence="1 2" key="1">
    <citation type="submission" date="2019-04" db="EMBL/GenBank/DDBJ databases">
        <title>Friends and foes A comparative genomics studyof 23 Aspergillus species from section Flavi.</title>
        <authorList>
            <consortium name="DOE Joint Genome Institute"/>
            <person name="Kjaerbolling I."/>
            <person name="Vesth T."/>
            <person name="Frisvad J.C."/>
            <person name="Nybo J.L."/>
            <person name="Theobald S."/>
            <person name="Kildgaard S."/>
            <person name="Isbrandt T."/>
            <person name="Kuo A."/>
            <person name="Sato A."/>
            <person name="Lyhne E.K."/>
            <person name="Kogle M.E."/>
            <person name="Wiebenga A."/>
            <person name="Kun R.S."/>
            <person name="Lubbers R.J."/>
            <person name="Makela M.R."/>
            <person name="Barry K."/>
            <person name="Chovatia M."/>
            <person name="Clum A."/>
            <person name="Daum C."/>
            <person name="Haridas S."/>
            <person name="He G."/>
            <person name="LaButti K."/>
            <person name="Lipzen A."/>
            <person name="Mondo S."/>
            <person name="Riley R."/>
            <person name="Salamov A."/>
            <person name="Simmons B.A."/>
            <person name="Magnuson J.K."/>
            <person name="Henrissat B."/>
            <person name="Mortensen U.H."/>
            <person name="Larsen T.O."/>
            <person name="Devries R.P."/>
            <person name="Grigoriev I.V."/>
            <person name="Machida M."/>
            <person name="Baker S.E."/>
            <person name="Andersen M.R."/>
        </authorList>
    </citation>
    <scope>NUCLEOTIDE SEQUENCE [LARGE SCALE GENOMIC DNA]</scope>
    <source>
        <strain evidence="1 2">IBT 29228</strain>
    </source>
</reference>
<dbReference type="PANTHER" id="PTHR11941">
    <property type="entry name" value="ENOYL-COA HYDRATASE-RELATED"/>
    <property type="match status" value="1"/>
</dbReference>
<dbReference type="Gene3D" id="3.90.226.10">
    <property type="entry name" value="2-enoyl-CoA Hydratase, Chain A, domain 1"/>
    <property type="match status" value="1"/>
</dbReference>
<dbReference type="GO" id="GO:0005777">
    <property type="term" value="C:peroxisome"/>
    <property type="evidence" value="ECO:0007669"/>
    <property type="project" value="TreeGrafter"/>
</dbReference>
<protein>
    <submittedName>
        <fullName evidence="1">ClpP/crotonase</fullName>
    </submittedName>
</protein>
<name>A0A5N7BKU3_9EURO</name>
<accession>A0A5N7BKU3</accession>
<dbReference type="GO" id="GO:0006635">
    <property type="term" value="P:fatty acid beta-oxidation"/>
    <property type="evidence" value="ECO:0007669"/>
    <property type="project" value="TreeGrafter"/>
</dbReference>
<organism evidence="1 2">
    <name type="scientific">Aspergillus bertholletiae</name>
    <dbReference type="NCBI Taxonomy" id="1226010"/>
    <lineage>
        <taxon>Eukaryota</taxon>
        <taxon>Fungi</taxon>
        <taxon>Dikarya</taxon>
        <taxon>Ascomycota</taxon>
        <taxon>Pezizomycotina</taxon>
        <taxon>Eurotiomycetes</taxon>
        <taxon>Eurotiomycetidae</taxon>
        <taxon>Eurotiales</taxon>
        <taxon>Aspergillaceae</taxon>
        <taxon>Aspergillus</taxon>
        <taxon>Aspergillus subgen. Circumdati</taxon>
    </lineage>
</organism>
<dbReference type="SUPFAM" id="SSF52096">
    <property type="entry name" value="ClpP/crotonase"/>
    <property type="match status" value="1"/>
</dbReference>
<dbReference type="PANTHER" id="PTHR11941:SF75">
    <property type="entry name" value="ENOYL-COA HYDRATASE_ISOMERASE FAMILY PROTEIN"/>
    <property type="match status" value="1"/>
</dbReference>
<dbReference type="FunFam" id="3.90.226.10:FF:000113">
    <property type="entry name" value="Enoyl-CoA hydratase/isomerase family protein (AFU_orthologue AFUA_2G14850)"/>
    <property type="match status" value="1"/>
</dbReference>
<dbReference type="Pfam" id="PF00378">
    <property type="entry name" value="ECH_1"/>
    <property type="match status" value="1"/>
</dbReference>
<dbReference type="Proteomes" id="UP000326198">
    <property type="component" value="Unassembled WGS sequence"/>
</dbReference>
<dbReference type="EMBL" id="ML736162">
    <property type="protein sequence ID" value="KAE8382412.1"/>
    <property type="molecule type" value="Genomic_DNA"/>
</dbReference>